<evidence type="ECO:0000313" key="5">
    <source>
        <dbReference type="Proteomes" id="UP001170717"/>
    </source>
</evidence>
<proteinExistence type="predicted"/>
<evidence type="ECO:0000313" key="2">
    <source>
        <dbReference type="EMBL" id="AMJ73539.1"/>
    </source>
</evidence>
<dbReference type="RefSeq" id="WP_057793479.1">
    <property type="nucleotide sequence ID" value="NZ_CANLMS010000002.1"/>
</dbReference>
<reference evidence="2 4" key="1">
    <citation type="submission" date="2015-12" db="EMBL/GenBank/DDBJ databases">
        <title>Intraspecies pangenome expansion in the marine bacterium Alteromonas.</title>
        <authorList>
            <person name="Lopez-Perez M."/>
            <person name="Rodriguez-Valera F."/>
        </authorList>
    </citation>
    <scope>NUCLEOTIDE SEQUENCE [LARGE SCALE GENOMIC DNA]</scope>
    <source>
        <strain evidence="2 4">LMG 21861</strain>
    </source>
</reference>
<gene>
    <name evidence="2" type="ORF">AVL57_05850</name>
    <name evidence="3" type="ORF">Q4527_18740</name>
</gene>
<accession>A0AAW7Z8R5</accession>
<organism evidence="3 5">
    <name type="scientific">Alteromonas stellipolaris</name>
    <dbReference type="NCBI Taxonomy" id="233316"/>
    <lineage>
        <taxon>Bacteria</taxon>
        <taxon>Pseudomonadati</taxon>
        <taxon>Pseudomonadota</taxon>
        <taxon>Gammaproteobacteria</taxon>
        <taxon>Alteromonadales</taxon>
        <taxon>Alteromonadaceae</taxon>
        <taxon>Alteromonas/Salinimonas group</taxon>
        <taxon>Alteromonas</taxon>
    </lineage>
</organism>
<dbReference type="PROSITE" id="PS51257">
    <property type="entry name" value="PROKAR_LIPOPROTEIN"/>
    <property type="match status" value="1"/>
</dbReference>
<feature type="signal peptide" evidence="1">
    <location>
        <begin position="1"/>
        <end position="19"/>
    </location>
</feature>
<keyword evidence="4" id="KW-1185">Reference proteome</keyword>
<dbReference type="Proteomes" id="UP000056750">
    <property type="component" value="Chromosome"/>
</dbReference>
<sequence length="134" mass="14426">MLNTQKRAFLLVALTSLLAACSNVPKSTTADIPLVHASLAYSLSAEEDVAISIPNLNSSFSQGQNIQIMLEGIDYQATKLYTSATGNDCIRFQATLSATQPENEYTKDKLIVCKRDGAWSILSPLVASAQSRGE</sequence>
<feature type="chain" id="PRO_5043779129" description="Lipoprotein" evidence="1">
    <location>
        <begin position="20"/>
        <end position="134"/>
    </location>
</feature>
<evidence type="ECO:0000256" key="1">
    <source>
        <dbReference type="SAM" id="SignalP"/>
    </source>
</evidence>
<dbReference type="GeneID" id="83257198"/>
<reference evidence="3" key="2">
    <citation type="submission" date="2023-07" db="EMBL/GenBank/DDBJ databases">
        <title>Genome content predicts the carbon catabolic preferences of heterotrophic bacteria.</title>
        <authorList>
            <person name="Gralka M."/>
        </authorList>
    </citation>
    <scope>NUCLEOTIDE SEQUENCE</scope>
    <source>
        <strain evidence="3">F2M12</strain>
    </source>
</reference>
<evidence type="ECO:0008006" key="6">
    <source>
        <dbReference type="Google" id="ProtNLM"/>
    </source>
</evidence>
<dbReference type="KEGG" id="asq:AVL57_05850"/>
<evidence type="ECO:0000313" key="3">
    <source>
        <dbReference type="EMBL" id="MDO6579443.1"/>
    </source>
</evidence>
<keyword evidence="1" id="KW-0732">Signal</keyword>
<protein>
    <recommendedName>
        <fullName evidence="6">Lipoprotein</fullName>
    </recommendedName>
</protein>
<dbReference type="EMBL" id="JAUOQI010000020">
    <property type="protein sequence ID" value="MDO6579443.1"/>
    <property type="molecule type" value="Genomic_DNA"/>
</dbReference>
<name>A0AAW7Z8R5_9ALTE</name>
<dbReference type="EMBL" id="CP013926">
    <property type="protein sequence ID" value="AMJ73539.1"/>
    <property type="molecule type" value="Genomic_DNA"/>
</dbReference>
<dbReference type="AlphaFoldDB" id="A0AAW7Z8R5"/>
<evidence type="ECO:0000313" key="4">
    <source>
        <dbReference type="Proteomes" id="UP000056750"/>
    </source>
</evidence>
<dbReference type="Proteomes" id="UP001170717">
    <property type="component" value="Unassembled WGS sequence"/>
</dbReference>